<dbReference type="AlphaFoldDB" id="A0A1M5FW06"/>
<evidence type="ECO:0000256" key="2">
    <source>
        <dbReference type="ARBA" id="ARBA00023125"/>
    </source>
</evidence>
<evidence type="ECO:0000313" key="6">
    <source>
        <dbReference type="Proteomes" id="UP000184471"/>
    </source>
</evidence>
<dbReference type="InterPro" id="IPR039422">
    <property type="entry name" value="MarR/SlyA-like"/>
</dbReference>
<accession>A0A1M5FW06</accession>
<dbReference type="SUPFAM" id="SSF46785">
    <property type="entry name" value="Winged helix' DNA-binding domain"/>
    <property type="match status" value="1"/>
</dbReference>
<keyword evidence="6" id="KW-1185">Reference proteome</keyword>
<dbReference type="SMART" id="SM00347">
    <property type="entry name" value="HTH_MARR"/>
    <property type="match status" value="1"/>
</dbReference>
<dbReference type="STRING" id="1070870.SAMN05444351_1422"/>
<evidence type="ECO:0000313" key="5">
    <source>
        <dbReference type="EMBL" id="SHF95564.1"/>
    </source>
</evidence>
<evidence type="ECO:0000259" key="4">
    <source>
        <dbReference type="PROSITE" id="PS50995"/>
    </source>
</evidence>
<gene>
    <name evidence="5" type="ORF">SAMN05444351_1422</name>
</gene>
<dbReference type="InterPro" id="IPR036390">
    <property type="entry name" value="WH_DNA-bd_sf"/>
</dbReference>
<dbReference type="OrthoDB" id="4629660at2"/>
<dbReference type="Proteomes" id="UP000184471">
    <property type="component" value="Unassembled WGS sequence"/>
</dbReference>
<dbReference type="GO" id="GO:0003700">
    <property type="term" value="F:DNA-binding transcription factor activity"/>
    <property type="evidence" value="ECO:0007669"/>
    <property type="project" value="InterPro"/>
</dbReference>
<proteinExistence type="predicted"/>
<evidence type="ECO:0000256" key="3">
    <source>
        <dbReference type="ARBA" id="ARBA00023163"/>
    </source>
</evidence>
<dbReference type="RefSeq" id="WP_073419635.1">
    <property type="nucleotide sequence ID" value="NZ_FQVX01000001.1"/>
</dbReference>
<dbReference type="GO" id="GO:0003677">
    <property type="term" value="F:DNA binding"/>
    <property type="evidence" value="ECO:0007669"/>
    <property type="project" value="UniProtKB-KW"/>
</dbReference>
<reference evidence="5 6" key="1">
    <citation type="submission" date="2016-11" db="EMBL/GenBank/DDBJ databases">
        <authorList>
            <person name="Jaros S."/>
            <person name="Januszkiewicz K."/>
            <person name="Wedrychowicz H."/>
        </authorList>
    </citation>
    <scope>NUCLEOTIDE SEQUENCE [LARGE SCALE GENOMIC DNA]</scope>
    <source>
        <strain evidence="5 6">DSM 45408</strain>
    </source>
</reference>
<dbReference type="Pfam" id="PF12802">
    <property type="entry name" value="MarR_2"/>
    <property type="match status" value="1"/>
</dbReference>
<organism evidence="5 6">
    <name type="scientific">Geodermatophilus nigrescens</name>
    <dbReference type="NCBI Taxonomy" id="1070870"/>
    <lineage>
        <taxon>Bacteria</taxon>
        <taxon>Bacillati</taxon>
        <taxon>Actinomycetota</taxon>
        <taxon>Actinomycetes</taxon>
        <taxon>Geodermatophilales</taxon>
        <taxon>Geodermatophilaceae</taxon>
        <taxon>Geodermatophilus</taxon>
    </lineage>
</organism>
<feature type="domain" description="HTH marR-type" evidence="4">
    <location>
        <begin position="17"/>
        <end position="149"/>
    </location>
</feature>
<sequence length="156" mass="15868">MPVEQQAPGSPVPPATAPSLVELLAVVSRRVARGVGAVLAEDGATLDTYRLLRALGAGPGRTMTELCAALAVPAATATRLVDGLTDAALAYRLPDPDDGRRVRVHLSARGRTRLDRLEALVAAHEAALAAELGAGRVAALTAALTDLATPPEPAGS</sequence>
<dbReference type="PANTHER" id="PTHR33164">
    <property type="entry name" value="TRANSCRIPTIONAL REGULATOR, MARR FAMILY"/>
    <property type="match status" value="1"/>
</dbReference>
<dbReference type="EMBL" id="FQVX01000001">
    <property type="protein sequence ID" value="SHF95564.1"/>
    <property type="molecule type" value="Genomic_DNA"/>
</dbReference>
<protein>
    <submittedName>
        <fullName evidence="5">Transcriptional regulator, MarR family</fullName>
    </submittedName>
</protein>
<dbReference type="GO" id="GO:0006950">
    <property type="term" value="P:response to stress"/>
    <property type="evidence" value="ECO:0007669"/>
    <property type="project" value="TreeGrafter"/>
</dbReference>
<dbReference type="Gene3D" id="1.10.10.10">
    <property type="entry name" value="Winged helix-like DNA-binding domain superfamily/Winged helix DNA-binding domain"/>
    <property type="match status" value="1"/>
</dbReference>
<keyword evidence="2" id="KW-0238">DNA-binding</keyword>
<keyword evidence="3" id="KW-0804">Transcription</keyword>
<keyword evidence="1" id="KW-0805">Transcription regulation</keyword>
<dbReference type="PANTHER" id="PTHR33164:SF64">
    <property type="entry name" value="TRANSCRIPTIONAL REGULATOR SLYA"/>
    <property type="match status" value="1"/>
</dbReference>
<dbReference type="InterPro" id="IPR036388">
    <property type="entry name" value="WH-like_DNA-bd_sf"/>
</dbReference>
<name>A0A1M5FW06_9ACTN</name>
<evidence type="ECO:0000256" key="1">
    <source>
        <dbReference type="ARBA" id="ARBA00023015"/>
    </source>
</evidence>
<dbReference type="InterPro" id="IPR000835">
    <property type="entry name" value="HTH_MarR-typ"/>
</dbReference>
<dbReference type="PROSITE" id="PS50995">
    <property type="entry name" value="HTH_MARR_2"/>
    <property type="match status" value="1"/>
</dbReference>